<feature type="region of interest" description="Disordered" evidence="1">
    <location>
        <begin position="69"/>
        <end position="88"/>
    </location>
</feature>
<comment type="caution">
    <text evidence="3">The sequence shown here is derived from an EMBL/GenBank/DDBJ whole genome shotgun (WGS) entry which is preliminary data.</text>
</comment>
<organism evidence="3 4">
    <name type="scientific">Spirosoma utsteinense</name>
    <dbReference type="NCBI Taxonomy" id="2585773"/>
    <lineage>
        <taxon>Bacteria</taxon>
        <taxon>Pseudomonadati</taxon>
        <taxon>Bacteroidota</taxon>
        <taxon>Cytophagia</taxon>
        <taxon>Cytophagales</taxon>
        <taxon>Cytophagaceae</taxon>
        <taxon>Spirosoma</taxon>
    </lineage>
</organism>
<reference evidence="3 4" key="1">
    <citation type="submission" date="2019-06" db="EMBL/GenBank/DDBJ databases">
        <title>Spirosoma utsteinense sp. nov. isolated from Antarctic ice-free soils.</title>
        <authorList>
            <person name="Tahon G."/>
        </authorList>
    </citation>
    <scope>NUCLEOTIDE SEQUENCE [LARGE SCALE GENOMIC DNA]</scope>
    <source>
        <strain evidence="3 4">LMG 31447</strain>
    </source>
</reference>
<keyword evidence="2" id="KW-0812">Transmembrane</keyword>
<dbReference type="Pfam" id="PF16250">
    <property type="entry name" value="DUF4907"/>
    <property type="match status" value="1"/>
</dbReference>
<evidence type="ECO:0000256" key="1">
    <source>
        <dbReference type="SAM" id="MobiDB-lite"/>
    </source>
</evidence>
<name>A0ABR6W8P4_9BACT</name>
<sequence length="120" mass="13390">MPTKLTVNHARFWQAPSTRQWLLLVLIGLAIMTVYQRYSRQPHYELRVTPTAGGWGYLIMQRGNALIDQPTVPGRPGSAGFSTREQARRAGELVVHKLQQGQQLPTLSSNELRQAGVATP</sequence>
<evidence type="ECO:0000313" key="4">
    <source>
        <dbReference type="Proteomes" id="UP000700732"/>
    </source>
</evidence>
<dbReference type="Proteomes" id="UP000700732">
    <property type="component" value="Unassembled WGS sequence"/>
</dbReference>
<dbReference type="InterPro" id="IPR032593">
    <property type="entry name" value="DUF4907"/>
</dbReference>
<dbReference type="EMBL" id="VFIA01000020">
    <property type="protein sequence ID" value="MBC3792887.1"/>
    <property type="molecule type" value="Genomic_DNA"/>
</dbReference>
<evidence type="ECO:0008006" key="5">
    <source>
        <dbReference type="Google" id="ProtNLM"/>
    </source>
</evidence>
<keyword evidence="2" id="KW-1133">Transmembrane helix</keyword>
<protein>
    <recommendedName>
        <fullName evidence="5">DUF4907 domain-containing protein</fullName>
    </recommendedName>
</protein>
<evidence type="ECO:0000256" key="2">
    <source>
        <dbReference type="SAM" id="Phobius"/>
    </source>
</evidence>
<keyword evidence="4" id="KW-1185">Reference proteome</keyword>
<accession>A0ABR6W8P4</accession>
<evidence type="ECO:0000313" key="3">
    <source>
        <dbReference type="EMBL" id="MBC3792887.1"/>
    </source>
</evidence>
<feature type="transmembrane region" description="Helical" evidence="2">
    <location>
        <begin position="20"/>
        <end position="38"/>
    </location>
</feature>
<feature type="region of interest" description="Disordered" evidence="1">
    <location>
        <begin position="98"/>
        <end position="120"/>
    </location>
</feature>
<gene>
    <name evidence="3" type="ORF">FH603_3401</name>
</gene>
<feature type="compositionally biased region" description="Polar residues" evidence="1">
    <location>
        <begin position="99"/>
        <end position="112"/>
    </location>
</feature>
<proteinExistence type="predicted"/>
<dbReference type="RefSeq" id="WP_186738640.1">
    <property type="nucleotide sequence ID" value="NZ_VFIA01000020.1"/>
</dbReference>
<keyword evidence="2" id="KW-0472">Membrane</keyword>